<dbReference type="EMBL" id="BQNB010014787">
    <property type="protein sequence ID" value="GJT32364.1"/>
    <property type="molecule type" value="Genomic_DNA"/>
</dbReference>
<gene>
    <name evidence="1" type="ORF">Tco_0922783</name>
</gene>
<comment type="caution">
    <text evidence="1">The sequence shown here is derived from an EMBL/GenBank/DDBJ whole genome shotgun (WGS) entry which is preliminary data.</text>
</comment>
<name>A0ABQ5D6A9_9ASTR</name>
<reference evidence="1" key="2">
    <citation type="submission" date="2022-01" db="EMBL/GenBank/DDBJ databases">
        <authorList>
            <person name="Yamashiro T."/>
            <person name="Shiraishi A."/>
            <person name="Satake H."/>
            <person name="Nakayama K."/>
        </authorList>
    </citation>
    <scope>NUCLEOTIDE SEQUENCE</scope>
</reference>
<dbReference type="Proteomes" id="UP001151760">
    <property type="component" value="Unassembled WGS sequence"/>
</dbReference>
<reference evidence="1" key="1">
    <citation type="journal article" date="2022" name="Int. J. Mol. Sci.">
        <title>Draft Genome of Tanacetum Coccineum: Genomic Comparison of Closely Related Tanacetum-Family Plants.</title>
        <authorList>
            <person name="Yamashiro T."/>
            <person name="Shiraishi A."/>
            <person name="Nakayama K."/>
            <person name="Satake H."/>
        </authorList>
    </citation>
    <scope>NUCLEOTIDE SEQUENCE</scope>
</reference>
<accession>A0ABQ5D6A9</accession>
<protein>
    <submittedName>
        <fullName evidence="1">Uncharacterized protein</fullName>
    </submittedName>
</protein>
<organism evidence="1 2">
    <name type="scientific">Tanacetum coccineum</name>
    <dbReference type="NCBI Taxonomy" id="301880"/>
    <lineage>
        <taxon>Eukaryota</taxon>
        <taxon>Viridiplantae</taxon>
        <taxon>Streptophyta</taxon>
        <taxon>Embryophyta</taxon>
        <taxon>Tracheophyta</taxon>
        <taxon>Spermatophyta</taxon>
        <taxon>Magnoliopsida</taxon>
        <taxon>eudicotyledons</taxon>
        <taxon>Gunneridae</taxon>
        <taxon>Pentapetalae</taxon>
        <taxon>asterids</taxon>
        <taxon>campanulids</taxon>
        <taxon>Asterales</taxon>
        <taxon>Asteraceae</taxon>
        <taxon>Asteroideae</taxon>
        <taxon>Anthemideae</taxon>
        <taxon>Anthemidinae</taxon>
        <taxon>Tanacetum</taxon>
    </lineage>
</organism>
<sequence>MLDMSIGELRYTWRVFALLSAQVPSLLPITPRVIDIESLYEVLVISQLYSLYRTSTVFLCHLNADILFASRASIHDAKPPEHTCYCTSDCSLVRPPEQRLDALSSSGIEMMIESSLVVFYARSAKIEDFDV</sequence>
<keyword evidence="2" id="KW-1185">Reference proteome</keyword>
<evidence type="ECO:0000313" key="2">
    <source>
        <dbReference type="Proteomes" id="UP001151760"/>
    </source>
</evidence>
<evidence type="ECO:0000313" key="1">
    <source>
        <dbReference type="EMBL" id="GJT32364.1"/>
    </source>
</evidence>
<proteinExistence type="predicted"/>